<dbReference type="AlphaFoldDB" id="X1AI35"/>
<feature type="non-terminal residue" evidence="1">
    <location>
        <position position="76"/>
    </location>
</feature>
<gene>
    <name evidence="1" type="ORF">S01H4_21673</name>
</gene>
<dbReference type="EMBL" id="BART01009843">
    <property type="protein sequence ID" value="GAG81694.1"/>
    <property type="molecule type" value="Genomic_DNA"/>
</dbReference>
<evidence type="ECO:0000313" key="1">
    <source>
        <dbReference type="EMBL" id="GAG81694.1"/>
    </source>
</evidence>
<sequence length="76" mass="8542">MAPQKPDSGKNMEEIKFNCHRVPARKDLLHFIEEHADKEVYEKIGENPSAWLDELQIISNMLTGQGLVGGIGLKQP</sequence>
<reference evidence="1" key="1">
    <citation type="journal article" date="2014" name="Front. Microbiol.">
        <title>High frequency of phylogenetically diverse reductive dehalogenase-homologous genes in deep subseafloor sedimentary metagenomes.</title>
        <authorList>
            <person name="Kawai M."/>
            <person name="Futagami T."/>
            <person name="Toyoda A."/>
            <person name="Takaki Y."/>
            <person name="Nishi S."/>
            <person name="Hori S."/>
            <person name="Arai W."/>
            <person name="Tsubouchi T."/>
            <person name="Morono Y."/>
            <person name="Uchiyama I."/>
            <person name="Ito T."/>
            <person name="Fujiyama A."/>
            <person name="Inagaki F."/>
            <person name="Takami H."/>
        </authorList>
    </citation>
    <scope>NUCLEOTIDE SEQUENCE</scope>
    <source>
        <strain evidence="1">Expedition CK06-06</strain>
    </source>
</reference>
<comment type="caution">
    <text evidence="1">The sequence shown here is derived from an EMBL/GenBank/DDBJ whole genome shotgun (WGS) entry which is preliminary data.</text>
</comment>
<proteinExistence type="predicted"/>
<name>X1AI35_9ZZZZ</name>
<organism evidence="1">
    <name type="scientific">marine sediment metagenome</name>
    <dbReference type="NCBI Taxonomy" id="412755"/>
    <lineage>
        <taxon>unclassified sequences</taxon>
        <taxon>metagenomes</taxon>
        <taxon>ecological metagenomes</taxon>
    </lineage>
</organism>
<accession>X1AI35</accession>
<protein>
    <submittedName>
        <fullName evidence="1">Uncharacterized protein</fullName>
    </submittedName>
</protein>